<keyword evidence="2" id="KW-0238">DNA-binding</keyword>
<reference evidence="6" key="1">
    <citation type="submission" date="2016-11" db="EMBL/GenBank/DDBJ databases">
        <authorList>
            <person name="Varghese N."/>
            <person name="Submissions S."/>
        </authorList>
    </citation>
    <scope>NUCLEOTIDE SEQUENCE [LARGE SCALE GENOMIC DNA]</scope>
    <source>
        <strain evidence="6">DSM 12395</strain>
    </source>
</reference>
<dbReference type="InterPro" id="IPR036390">
    <property type="entry name" value="WH_DNA-bd_sf"/>
</dbReference>
<dbReference type="InterPro" id="IPR001845">
    <property type="entry name" value="HTH_ArsR_DNA-bd_dom"/>
</dbReference>
<dbReference type="InterPro" id="IPR011991">
    <property type="entry name" value="ArsR-like_HTH"/>
</dbReference>
<dbReference type="SMART" id="SM00418">
    <property type="entry name" value="HTH_ARSR"/>
    <property type="match status" value="1"/>
</dbReference>
<dbReference type="STRING" id="1121429.SAMN02745133_01112"/>
<sequence length="108" mass="12251">MQEKIAQLKADLFKALSHPTRIRILDLLSDGEHCVCDIFAQLNVEQANTSQHLSVMKKQGILQSRKEGLRVIYSIKHPEIIELIEIANQILKKQASEVINTFEGADEK</sequence>
<dbReference type="RefSeq" id="WP_073237001.1">
    <property type="nucleotide sequence ID" value="NZ_FQUY01000006.1"/>
</dbReference>
<keyword evidence="1" id="KW-0805">Transcription regulation</keyword>
<evidence type="ECO:0000256" key="1">
    <source>
        <dbReference type="ARBA" id="ARBA00023015"/>
    </source>
</evidence>
<accession>A0A1M4W9X7</accession>
<name>A0A1M4W9X7_9FIRM</name>
<evidence type="ECO:0000259" key="4">
    <source>
        <dbReference type="PROSITE" id="PS50987"/>
    </source>
</evidence>
<dbReference type="NCBIfam" id="NF033788">
    <property type="entry name" value="HTH_metalloreg"/>
    <property type="match status" value="1"/>
</dbReference>
<dbReference type="PANTHER" id="PTHR43132">
    <property type="entry name" value="ARSENICAL RESISTANCE OPERON REPRESSOR ARSR-RELATED"/>
    <property type="match status" value="1"/>
</dbReference>
<dbReference type="CDD" id="cd00090">
    <property type="entry name" value="HTH_ARSR"/>
    <property type="match status" value="1"/>
</dbReference>
<dbReference type="GO" id="GO:0003677">
    <property type="term" value="F:DNA binding"/>
    <property type="evidence" value="ECO:0007669"/>
    <property type="project" value="UniProtKB-KW"/>
</dbReference>
<feature type="domain" description="HTH arsR-type" evidence="4">
    <location>
        <begin position="1"/>
        <end position="95"/>
    </location>
</feature>
<dbReference type="SUPFAM" id="SSF46785">
    <property type="entry name" value="Winged helix' DNA-binding domain"/>
    <property type="match status" value="1"/>
</dbReference>
<dbReference type="InterPro" id="IPR036388">
    <property type="entry name" value="WH-like_DNA-bd_sf"/>
</dbReference>
<keyword evidence="3" id="KW-0804">Transcription</keyword>
<proteinExistence type="predicted"/>
<evidence type="ECO:0000256" key="3">
    <source>
        <dbReference type="ARBA" id="ARBA00023163"/>
    </source>
</evidence>
<protein>
    <submittedName>
        <fullName evidence="5">Transcriptional regulator, ArsR family</fullName>
    </submittedName>
</protein>
<dbReference type="OrthoDB" id="9798835at2"/>
<dbReference type="AlphaFoldDB" id="A0A1M4W9X7"/>
<dbReference type="Pfam" id="PF01022">
    <property type="entry name" value="HTH_5"/>
    <property type="match status" value="1"/>
</dbReference>
<dbReference type="EMBL" id="FQUY01000006">
    <property type="protein sequence ID" value="SHE78044.1"/>
    <property type="molecule type" value="Genomic_DNA"/>
</dbReference>
<keyword evidence="6" id="KW-1185">Reference proteome</keyword>
<dbReference type="PANTHER" id="PTHR43132:SF2">
    <property type="entry name" value="ARSENICAL RESISTANCE OPERON REPRESSOR ARSR-RELATED"/>
    <property type="match status" value="1"/>
</dbReference>
<dbReference type="GO" id="GO:0003700">
    <property type="term" value="F:DNA-binding transcription factor activity"/>
    <property type="evidence" value="ECO:0007669"/>
    <property type="project" value="InterPro"/>
</dbReference>
<gene>
    <name evidence="5" type="ORF">SAMN02745133_01112</name>
</gene>
<organism evidence="5 6">
    <name type="scientific">Desulforamulus putei DSM 12395</name>
    <dbReference type="NCBI Taxonomy" id="1121429"/>
    <lineage>
        <taxon>Bacteria</taxon>
        <taxon>Bacillati</taxon>
        <taxon>Bacillota</taxon>
        <taxon>Clostridia</taxon>
        <taxon>Eubacteriales</taxon>
        <taxon>Peptococcaceae</taxon>
        <taxon>Desulforamulus</taxon>
    </lineage>
</organism>
<dbReference type="Gene3D" id="1.10.10.10">
    <property type="entry name" value="Winged helix-like DNA-binding domain superfamily/Winged helix DNA-binding domain"/>
    <property type="match status" value="1"/>
</dbReference>
<evidence type="ECO:0000313" key="5">
    <source>
        <dbReference type="EMBL" id="SHE78044.1"/>
    </source>
</evidence>
<evidence type="ECO:0000256" key="2">
    <source>
        <dbReference type="ARBA" id="ARBA00023125"/>
    </source>
</evidence>
<dbReference type="InterPro" id="IPR051011">
    <property type="entry name" value="Metal_resp_trans_reg"/>
</dbReference>
<dbReference type="PROSITE" id="PS50987">
    <property type="entry name" value="HTH_ARSR_2"/>
    <property type="match status" value="1"/>
</dbReference>
<evidence type="ECO:0000313" key="6">
    <source>
        <dbReference type="Proteomes" id="UP000184148"/>
    </source>
</evidence>
<dbReference type="PRINTS" id="PR00778">
    <property type="entry name" value="HTHARSR"/>
</dbReference>
<dbReference type="Proteomes" id="UP000184148">
    <property type="component" value="Unassembled WGS sequence"/>
</dbReference>